<feature type="region of interest" description="Disordered" evidence="1">
    <location>
        <begin position="159"/>
        <end position="181"/>
    </location>
</feature>
<evidence type="ECO:0000256" key="1">
    <source>
        <dbReference type="SAM" id="MobiDB-lite"/>
    </source>
</evidence>
<accession>A0A7D6GVC0</accession>
<name>A0A7D6GVC0_9EURY</name>
<dbReference type="RefSeq" id="WP_180841478.1">
    <property type="nucleotide sequence ID" value="NZ_CP059154.1"/>
</dbReference>
<protein>
    <submittedName>
        <fullName evidence="2">Uncharacterized protein</fullName>
    </submittedName>
</protein>
<sequence length="307" mass="33803">MSDAESEETFDALLEDATESLGRLEETLDESDAIDDLDDDTLETVVGDLDNLVRVAEEVGELLEAMDLSDLPEAVDGDELLDAIELGEIPDVLANEDEGVTELVDFTELFDAINLLNAWNAADLTDLWENKRELDDAMDDLEDGDDAGMVEDAVSDVANGNEDGDGLLGDEDGDGVLDTGMDAGSAAKQALGDIDVAEDPEAYQAAIQQQAMEGIDAFRSALLETHEKFERLYEFNREKMRRQDTSTNSRNPTASSTIPTERNDLGGGARYSTVPQEVKLSTAPTRKRIYGRRFELERERQRRNNND</sequence>
<gene>
    <name evidence="2" type="ORF">HYG81_01380</name>
</gene>
<dbReference type="OrthoDB" id="214278at2157"/>
<dbReference type="AlphaFoldDB" id="A0A7D6GVC0"/>
<evidence type="ECO:0000313" key="2">
    <source>
        <dbReference type="EMBL" id="QLK26304.1"/>
    </source>
</evidence>
<dbReference type="EMBL" id="CP059154">
    <property type="protein sequence ID" value="QLK26304.1"/>
    <property type="molecule type" value="Genomic_DNA"/>
</dbReference>
<evidence type="ECO:0000313" key="3">
    <source>
        <dbReference type="Proteomes" id="UP000510869"/>
    </source>
</evidence>
<feature type="compositionally biased region" description="Basic and acidic residues" evidence="1">
    <location>
        <begin position="234"/>
        <end position="244"/>
    </location>
</feature>
<reference evidence="2 3" key="1">
    <citation type="submission" date="2020-07" db="EMBL/GenBank/DDBJ databases">
        <title>Natrinema (YPL30) sp. nov. and Haloterrigena xxxxxx (YPL8) sp. nov., isolated from a salt mine.</title>
        <authorList>
            <person name="Cui H."/>
        </authorList>
    </citation>
    <scope>NUCLEOTIDE SEQUENCE [LARGE SCALE GENOMIC DNA]</scope>
    <source>
        <strain evidence="2 3">YPL13</strain>
    </source>
</reference>
<dbReference type="Proteomes" id="UP000510869">
    <property type="component" value="Chromosome"/>
</dbReference>
<proteinExistence type="predicted"/>
<keyword evidence="3" id="KW-1185">Reference proteome</keyword>
<feature type="compositionally biased region" description="Acidic residues" evidence="1">
    <location>
        <begin position="162"/>
        <end position="175"/>
    </location>
</feature>
<dbReference type="GeneID" id="56141815"/>
<feature type="compositionally biased region" description="Polar residues" evidence="1">
    <location>
        <begin position="245"/>
        <end position="260"/>
    </location>
</feature>
<dbReference type="KEGG" id="nay:HYG81_01380"/>
<feature type="compositionally biased region" description="Basic and acidic residues" evidence="1">
    <location>
        <begin position="292"/>
        <end position="307"/>
    </location>
</feature>
<organism evidence="2 3">
    <name type="scientific">Natrinema zhouii</name>
    <dbReference type="NCBI Taxonomy" id="1710539"/>
    <lineage>
        <taxon>Archaea</taxon>
        <taxon>Methanobacteriati</taxon>
        <taxon>Methanobacteriota</taxon>
        <taxon>Stenosarchaea group</taxon>
        <taxon>Halobacteria</taxon>
        <taxon>Halobacteriales</taxon>
        <taxon>Natrialbaceae</taxon>
        <taxon>Natrinema</taxon>
    </lineage>
</organism>
<feature type="region of interest" description="Disordered" evidence="1">
    <location>
        <begin position="234"/>
        <end position="307"/>
    </location>
</feature>